<gene>
    <name evidence="2" type="ORF">H920_02988</name>
</gene>
<name>A0A091EJC0_FUKDA</name>
<dbReference type="AlphaFoldDB" id="A0A091EJC0"/>
<feature type="signal peptide" evidence="1">
    <location>
        <begin position="1"/>
        <end position="21"/>
    </location>
</feature>
<feature type="chain" id="PRO_5001872621" evidence="1">
    <location>
        <begin position="22"/>
        <end position="109"/>
    </location>
</feature>
<evidence type="ECO:0000313" key="3">
    <source>
        <dbReference type="Proteomes" id="UP000028990"/>
    </source>
</evidence>
<keyword evidence="1" id="KW-0732">Signal</keyword>
<reference evidence="2 3" key="1">
    <citation type="submission" date="2013-11" db="EMBL/GenBank/DDBJ databases">
        <title>The Damaraland mole rat (Fukomys damarensis) genome and evolution of African mole rats.</title>
        <authorList>
            <person name="Gladyshev V.N."/>
            <person name="Fang X."/>
        </authorList>
    </citation>
    <scope>NUCLEOTIDE SEQUENCE [LARGE SCALE GENOMIC DNA]</scope>
    <source>
        <tissue evidence="2">Liver</tissue>
    </source>
</reference>
<protein>
    <submittedName>
        <fullName evidence="2">Uncharacterized protein</fullName>
    </submittedName>
</protein>
<keyword evidence="3" id="KW-1185">Reference proteome</keyword>
<accession>A0A091EJC0</accession>
<evidence type="ECO:0000256" key="1">
    <source>
        <dbReference type="SAM" id="SignalP"/>
    </source>
</evidence>
<sequence length="109" mass="11716">MPAAAGLLLLLLLLLPLGTLAAAQGHGALQRRQPQAHQQRGKSRHRLCWHPLGAAVLGVPFFGVSWGSAWGEGERRKFRVNCLGALTSAKGHQLCALFIPFRELCSPAS</sequence>
<evidence type="ECO:0000313" key="2">
    <source>
        <dbReference type="EMBL" id="KFO35606.1"/>
    </source>
</evidence>
<organism evidence="2 3">
    <name type="scientific">Fukomys damarensis</name>
    <name type="common">Damaraland mole rat</name>
    <name type="synonym">Cryptomys damarensis</name>
    <dbReference type="NCBI Taxonomy" id="885580"/>
    <lineage>
        <taxon>Eukaryota</taxon>
        <taxon>Metazoa</taxon>
        <taxon>Chordata</taxon>
        <taxon>Craniata</taxon>
        <taxon>Vertebrata</taxon>
        <taxon>Euteleostomi</taxon>
        <taxon>Mammalia</taxon>
        <taxon>Eutheria</taxon>
        <taxon>Euarchontoglires</taxon>
        <taxon>Glires</taxon>
        <taxon>Rodentia</taxon>
        <taxon>Hystricomorpha</taxon>
        <taxon>Bathyergidae</taxon>
        <taxon>Fukomys</taxon>
    </lineage>
</organism>
<dbReference type="EMBL" id="KN121700">
    <property type="protein sequence ID" value="KFO35606.1"/>
    <property type="molecule type" value="Genomic_DNA"/>
</dbReference>
<proteinExistence type="predicted"/>
<dbReference type="Proteomes" id="UP000028990">
    <property type="component" value="Unassembled WGS sequence"/>
</dbReference>